<dbReference type="GO" id="GO:0004467">
    <property type="term" value="F:long-chain fatty acid-CoA ligase activity"/>
    <property type="evidence" value="ECO:0007669"/>
    <property type="project" value="UniProtKB-EC"/>
</dbReference>
<comment type="caution">
    <text evidence="4">The sequence shown here is derived from an EMBL/GenBank/DDBJ whole genome shotgun (WGS) entry which is preliminary data.</text>
</comment>
<evidence type="ECO:0000313" key="4">
    <source>
        <dbReference type="EMBL" id="MCP1674695.1"/>
    </source>
</evidence>
<dbReference type="InterPro" id="IPR020845">
    <property type="entry name" value="AMP-binding_CS"/>
</dbReference>
<dbReference type="EMBL" id="JALJXV010000004">
    <property type="protein sequence ID" value="MCP1674695.1"/>
    <property type="molecule type" value="Genomic_DNA"/>
</dbReference>
<dbReference type="Pfam" id="PF00501">
    <property type="entry name" value="AMP-binding"/>
    <property type="match status" value="1"/>
</dbReference>
<evidence type="ECO:0000256" key="1">
    <source>
        <dbReference type="ARBA" id="ARBA00022741"/>
    </source>
</evidence>
<dbReference type="PANTHER" id="PTHR43272">
    <property type="entry name" value="LONG-CHAIN-FATTY-ACID--COA LIGASE"/>
    <property type="match status" value="1"/>
</dbReference>
<keyword evidence="1" id="KW-0547">Nucleotide-binding</keyword>
<gene>
    <name evidence="4" type="ORF">J2T57_001833</name>
</gene>
<keyword evidence="2" id="KW-0067">ATP-binding</keyword>
<dbReference type="InterPro" id="IPR042099">
    <property type="entry name" value="ANL_N_sf"/>
</dbReference>
<name>A0AAE3G2M5_9GAMM</name>
<dbReference type="Proteomes" id="UP001205843">
    <property type="component" value="Unassembled WGS sequence"/>
</dbReference>
<dbReference type="InterPro" id="IPR000873">
    <property type="entry name" value="AMP-dep_synth/lig_dom"/>
</dbReference>
<dbReference type="EC" id="6.2.1.3" evidence="4"/>
<feature type="domain" description="AMP-dependent synthetase/ligase" evidence="3">
    <location>
        <begin position="31"/>
        <end position="449"/>
    </location>
</feature>
<reference evidence="4" key="1">
    <citation type="submission" date="2022-03" db="EMBL/GenBank/DDBJ databases">
        <title>Genomic Encyclopedia of Type Strains, Phase III (KMG-III): the genomes of soil and plant-associated and newly described type strains.</title>
        <authorList>
            <person name="Whitman W."/>
        </authorList>
    </citation>
    <scope>NUCLEOTIDE SEQUENCE</scope>
    <source>
        <strain evidence="4">ANL 6-2</strain>
    </source>
</reference>
<keyword evidence="5" id="KW-1185">Reference proteome</keyword>
<dbReference type="GO" id="GO:0005524">
    <property type="term" value="F:ATP binding"/>
    <property type="evidence" value="ECO:0007669"/>
    <property type="project" value="UniProtKB-KW"/>
</dbReference>
<dbReference type="GO" id="GO:0016020">
    <property type="term" value="C:membrane"/>
    <property type="evidence" value="ECO:0007669"/>
    <property type="project" value="TreeGrafter"/>
</dbReference>
<evidence type="ECO:0000256" key="2">
    <source>
        <dbReference type="ARBA" id="ARBA00022840"/>
    </source>
</evidence>
<proteinExistence type="predicted"/>
<dbReference type="AlphaFoldDB" id="A0AAE3G2M5"/>
<accession>A0AAE3G2M5</accession>
<dbReference type="SUPFAM" id="SSF56801">
    <property type="entry name" value="Acetyl-CoA synthetase-like"/>
    <property type="match status" value="1"/>
</dbReference>
<sequence>MQPEKQPVTETDSAQLHPEWKTDDHLINLLRQNAEKHGDQVAMRERERGIWQEYTWRDYLDRVLCFAAGLAELGVGPEDNILVVGDNRPTLYFGMLGAIMLRAVPSPAYPDTTPEEIMGQMQREDIRFALAEDQEQVDKLLGIREDGYAALEQIIYDDPRGLAGKEPAGVIAFTALVERGRQRLKDEPALRDDLLSRASVHDIAVLLHSSGTTGAPKGIPLKHGHILSGVRNAAAAGYFEEGEVHMAYLPMAWVGDFIFSIGAALVLRFSVNIPERQETALHDLREIAPTLYFSSPRAWSNMLTRIQVGIDESTGIKRWLYHRFMPFAVELERRRLDGHDPGTGERIWRALGEFLVYGPIKDQLGLARVQRPYTAGEAIGEDVFLFFRALGLNLRQFYGQTENCALSAAQDPESIKLHTVGKPFPGVEIKLSDEGEILMRADNVFDGYYRKPESTAETLQDGWLHTGDAGIIEDDGQVVVLGRVSEVVYTNAGERFIPTYVENRIKFSQYVKDVCVLGQQRDYLAALVAIDISAVGHWAEENGVPYTSFADLSQKPEVYQLIRGVLAHVNEVLPEGLRLRRFVNLHKEFDPDDGEVTRTRKLRRNVIDANYAPIINAIYAGDDSVDYEASITYETGESGVLKRHLAVSDVTIGGGR</sequence>
<organism evidence="4 5">
    <name type="scientific">Natronocella acetinitrilica</name>
    <dbReference type="NCBI Taxonomy" id="414046"/>
    <lineage>
        <taxon>Bacteria</taxon>
        <taxon>Pseudomonadati</taxon>
        <taxon>Pseudomonadota</taxon>
        <taxon>Gammaproteobacteria</taxon>
        <taxon>Chromatiales</taxon>
        <taxon>Ectothiorhodospiraceae</taxon>
        <taxon>Natronocella</taxon>
    </lineage>
</organism>
<dbReference type="Pfam" id="PF23562">
    <property type="entry name" value="AMP-binding_C_3"/>
    <property type="match status" value="1"/>
</dbReference>
<dbReference type="PANTHER" id="PTHR43272:SF33">
    <property type="entry name" value="AMP-BINDING DOMAIN-CONTAINING PROTEIN-RELATED"/>
    <property type="match status" value="1"/>
</dbReference>
<dbReference type="Gene3D" id="3.40.50.12780">
    <property type="entry name" value="N-terminal domain of ligase-like"/>
    <property type="match status" value="1"/>
</dbReference>
<keyword evidence="4" id="KW-0436">Ligase</keyword>
<evidence type="ECO:0000313" key="5">
    <source>
        <dbReference type="Proteomes" id="UP001205843"/>
    </source>
</evidence>
<evidence type="ECO:0000259" key="3">
    <source>
        <dbReference type="Pfam" id="PF00501"/>
    </source>
</evidence>
<dbReference type="RefSeq" id="WP_253476941.1">
    <property type="nucleotide sequence ID" value="NZ_JALJXV010000004.1"/>
</dbReference>
<protein>
    <submittedName>
        <fullName evidence="4">Long-chain acyl-CoA synthetase</fullName>
        <ecNumber evidence="4">6.2.1.3</ecNumber>
    </submittedName>
</protein>
<dbReference type="PROSITE" id="PS00455">
    <property type="entry name" value="AMP_BINDING"/>
    <property type="match status" value="1"/>
</dbReference>